<proteinExistence type="predicted"/>
<evidence type="ECO:0000313" key="2">
    <source>
        <dbReference type="Proteomes" id="UP001157006"/>
    </source>
</evidence>
<organism evidence="1 2">
    <name type="scientific">Vicia faba</name>
    <name type="common">Broad bean</name>
    <name type="synonym">Faba vulgaris</name>
    <dbReference type="NCBI Taxonomy" id="3906"/>
    <lineage>
        <taxon>Eukaryota</taxon>
        <taxon>Viridiplantae</taxon>
        <taxon>Streptophyta</taxon>
        <taxon>Embryophyta</taxon>
        <taxon>Tracheophyta</taxon>
        <taxon>Spermatophyta</taxon>
        <taxon>Magnoliopsida</taxon>
        <taxon>eudicotyledons</taxon>
        <taxon>Gunneridae</taxon>
        <taxon>Pentapetalae</taxon>
        <taxon>rosids</taxon>
        <taxon>fabids</taxon>
        <taxon>Fabales</taxon>
        <taxon>Fabaceae</taxon>
        <taxon>Papilionoideae</taxon>
        <taxon>50 kb inversion clade</taxon>
        <taxon>NPAAA clade</taxon>
        <taxon>Hologalegina</taxon>
        <taxon>IRL clade</taxon>
        <taxon>Fabeae</taxon>
        <taxon>Vicia</taxon>
    </lineage>
</organism>
<dbReference type="AlphaFoldDB" id="A0AAV1A1N3"/>
<evidence type="ECO:0000313" key="1">
    <source>
        <dbReference type="EMBL" id="CAI8602207.1"/>
    </source>
</evidence>
<dbReference type="EMBL" id="OX451738">
    <property type="protein sequence ID" value="CAI8602207.1"/>
    <property type="molecule type" value="Genomic_DNA"/>
</dbReference>
<keyword evidence="2" id="KW-1185">Reference proteome</keyword>
<dbReference type="Proteomes" id="UP001157006">
    <property type="component" value="Chromosome 3"/>
</dbReference>
<sequence length="238" mass="27583">MCVSIQNLIVLERCKLRRELRLRKVSIELLSDSEPSISQSAAAAFFFSDTNKQRGGSSLPLIIHRYHHSSTQYYLSSPLPRISPSSNIFISSTVVALNLRFSTLFKLRSHIFISFLFQVSFLSSHLRFNLPPLIFGSILLNFRFKLASHLRINPSQFQIQTRFSSSYQLYEHIWNDRMLKRKRENQDSPVEFVRCVFGGGNSSLLSHCFLLILIYDLLLCVDDFSSNYERLLKVDAEY</sequence>
<name>A0AAV1A1N3_VICFA</name>
<reference evidence="1 2" key="1">
    <citation type="submission" date="2023-01" db="EMBL/GenBank/DDBJ databases">
        <authorList>
            <person name="Kreplak J."/>
        </authorList>
    </citation>
    <scope>NUCLEOTIDE SEQUENCE [LARGE SCALE GENOMIC DNA]</scope>
</reference>
<accession>A0AAV1A1N3</accession>
<gene>
    <name evidence="1" type="ORF">VFH_III029480</name>
</gene>
<protein>
    <submittedName>
        <fullName evidence="1">Uncharacterized protein</fullName>
    </submittedName>
</protein>